<evidence type="ECO:0000313" key="2">
    <source>
        <dbReference type="EMBL" id="CAI9944690.1"/>
    </source>
</evidence>
<keyword evidence="4" id="KW-1185">Reference proteome</keyword>
<dbReference type="Pfam" id="PF02450">
    <property type="entry name" value="LCAT"/>
    <property type="match status" value="1"/>
</dbReference>
<dbReference type="GO" id="GO:0008374">
    <property type="term" value="F:O-acyltransferase activity"/>
    <property type="evidence" value="ECO:0007669"/>
    <property type="project" value="InterPro"/>
</dbReference>
<dbReference type="InterPro" id="IPR029058">
    <property type="entry name" value="AB_hydrolase_fold"/>
</dbReference>
<dbReference type="Proteomes" id="UP001642409">
    <property type="component" value="Unassembled WGS sequence"/>
</dbReference>
<reference evidence="2" key="1">
    <citation type="submission" date="2023-06" db="EMBL/GenBank/DDBJ databases">
        <authorList>
            <person name="Kurt Z."/>
        </authorList>
    </citation>
    <scope>NUCLEOTIDE SEQUENCE</scope>
</reference>
<accession>A0AA86Q0L0</accession>
<comment type="caution">
    <text evidence="2">The sequence shown here is derived from an EMBL/GenBank/DDBJ whole genome shotgun (WGS) entry which is preliminary data.</text>
</comment>
<evidence type="ECO:0000313" key="4">
    <source>
        <dbReference type="Proteomes" id="UP001642409"/>
    </source>
</evidence>
<dbReference type="EMBL" id="CAXDID020000233">
    <property type="protein sequence ID" value="CAL6061066.1"/>
    <property type="molecule type" value="Genomic_DNA"/>
</dbReference>
<evidence type="ECO:0000256" key="1">
    <source>
        <dbReference type="SAM" id="MobiDB-lite"/>
    </source>
</evidence>
<keyword evidence="2" id="KW-0012">Acyltransferase</keyword>
<dbReference type="EMBL" id="CATOUU010000730">
    <property type="protein sequence ID" value="CAI9944690.1"/>
    <property type="molecule type" value="Genomic_DNA"/>
</dbReference>
<reference evidence="3 4" key="2">
    <citation type="submission" date="2024-07" db="EMBL/GenBank/DDBJ databases">
        <authorList>
            <person name="Akdeniz Z."/>
        </authorList>
    </citation>
    <scope>NUCLEOTIDE SEQUENCE [LARGE SCALE GENOMIC DNA]</scope>
</reference>
<dbReference type="AlphaFoldDB" id="A0AA86Q0L0"/>
<dbReference type="GO" id="GO:0006629">
    <property type="term" value="P:lipid metabolic process"/>
    <property type="evidence" value="ECO:0007669"/>
    <property type="project" value="InterPro"/>
</dbReference>
<feature type="compositionally biased region" description="Polar residues" evidence="1">
    <location>
        <begin position="463"/>
        <end position="477"/>
    </location>
</feature>
<protein>
    <submittedName>
        <fullName evidence="2">Lecithin-cholesterol acyltransferase</fullName>
    </submittedName>
    <submittedName>
        <fullName evidence="3">Lecithin-cholesterol_acyltransferase</fullName>
    </submittedName>
</protein>
<gene>
    <name evidence="2" type="ORF">HINF_LOCUS32335</name>
    <name evidence="3" type="ORF">HINF_LOCUS49528</name>
</gene>
<organism evidence="2">
    <name type="scientific">Hexamita inflata</name>
    <dbReference type="NCBI Taxonomy" id="28002"/>
    <lineage>
        <taxon>Eukaryota</taxon>
        <taxon>Metamonada</taxon>
        <taxon>Diplomonadida</taxon>
        <taxon>Hexamitidae</taxon>
        <taxon>Hexamitinae</taxon>
        <taxon>Hexamita</taxon>
    </lineage>
</organism>
<dbReference type="Gene3D" id="3.40.50.1820">
    <property type="entry name" value="alpha/beta hydrolase"/>
    <property type="match status" value="1"/>
</dbReference>
<dbReference type="InterPro" id="IPR003386">
    <property type="entry name" value="LACT/PDAT_acylTrfase"/>
</dbReference>
<keyword evidence="2" id="KW-0808">Transferase</keyword>
<proteinExistence type="predicted"/>
<name>A0AA86Q0L0_9EUKA</name>
<feature type="region of interest" description="Disordered" evidence="1">
    <location>
        <begin position="457"/>
        <end position="489"/>
    </location>
</feature>
<evidence type="ECO:0000313" key="3">
    <source>
        <dbReference type="EMBL" id="CAL6061066.1"/>
    </source>
</evidence>
<dbReference type="PANTHER" id="PTHR11440">
    <property type="entry name" value="LECITHIN-CHOLESTEROL ACYLTRANSFERASE-RELATED"/>
    <property type="match status" value="1"/>
</dbReference>
<sequence>MMVKTPIIIVPGCYGSKINVIHPENGQKIRAWFCQKFHPKIMQGEAAINYLWGYYDQDTFKSYIEEYAKVEVETGKFGFDGCDRFYESSVLEFLNGYFLAYMAPLVNYLRKELDYTLGTDLFCFTYDWRQSAFNEEIQSSFTKYLQAVKEQTGKSAILITHSGGQIYIKGQMRVNPNWNDLFHKIISINSPTDGAGGYSAPTALSGYNLQMPIAHIAMKGVGCCVSSQIAYNCQPADQFITPTSFCTSVFVRKLVNQKRITPLLFSTGSKYQQKYQQFDQKSYKLKMKALPNAAEMLLNLVLKDKAVVNRAGCIKLLSQCARRECLGQDLIRDFEVTGKVKSCEQMLVPEYQSKDALPNQAELNSGAWTWEEFAPCNRNYQHADCELLKLRKVKDETVIEWIDPKHKDKIVHGFEAICFSQDGEDLYKIAQARTVYQEVTHPVTSLQCKVLDTAPNFAGAERTPNNSDEPTATQEQATPKPVDRDHKPWLNKSRARQENLELYQGAYTTHTFDTKFFGTSASQYRKYMAFTGQKMHEPTREFKHVSIVSCGQKTPVHAVFEKPVADYQELLIQQPTYVFADGDGLVPLYSLLTPSFDKKHRGGVYVVPGAGHFPAVQDDRVFKIVKGAILE</sequence>